<sequence>MRKTLRSKKSMRRTTISLGIKRMQGTGLWVIPEKLKGQ</sequence>
<dbReference type="AlphaFoldDB" id="A0A2P2PC40"/>
<protein>
    <submittedName>
        <fullName evidence="1">Uncharacterized protein</fullName>
    </submittedName>
</protein>
<reference evidence="1" key="1">
    <citation type="submission" date="2018-02" db="EMBL/GenBank/DDBJ databases">
        <title>Rhizophora mucronata_Transcriptome.</title>
        <authorList>
            <person name="Meera S.P."/>
            <person name="Sreeshan A."/>
            <person name="Augustine A."/>
        </authorList>
    </citation>
    <scope>NUCLEOTIDE SEQUENCE</scope>
    <source>
        <tissue evidence="1">Leaf</tissue>
    </source>
</reference>
<dbReference type="EMBL" id="GGEC01071707">
    <property type="protein sequence ID" value="MBX52191.1"/>
    <property type="molecule type" value="Transcribed_RNA"/>
</dbReference>
<evidence type="ECO:0000313" key="1">
    <source>
        <dbReference type="EMBL" id="MBX52191.1"/>
    </source>
</evidence>
<accession>A0A2P2PC40</accession>
<name>A0A2P2PC40_RHIMU</name>
<organism evidence="1">
    <name type="scientific">Rhizophora mucronata</name>
    <name type="common">Asiatic mangrove</name>
    <dbReference type="NCBI Taxonomy" id="61149"/>
    <lineage>
        <taxon>Eukaryota</taxon>
        <taxon>Viridiplantae</taxon>
        <taxon>Streptophyta</taxon>
        <taxon>Embryophyta</taxon>
        <taxon>Tracheophyta</taxon>
        <taxon>Spermatophyta</taxon>
        <taxon>Magnoliopsida</taxon>
        <taxon>eudicotyledons</taxon>
        <taxon>Gunneridae</taxon>
        <taxon>Pentapetalae</taxon>
        <taxon>rosids</taxon>
        <taxon>fabids</taxon>
        <taxon>Malpighiales</taxon>
        <taxon>Rhizophoraceae</taxon>
        <taxon>Rhizophora</taxon>
    </lineage>
</organism>
<proteinExistence type="predicted"/>